<feature type="domain" description="Endo-beta-1,2-glucanase SGL" evidence="2">
    <location>
        <begin position="152"/>
        <end position="206"/>
    </location>
</feature>
<accession>A0A6A6C423</accession>
<gene>
    <name evidence="3" type="ORF">M409DRAFT_59558</name>
</gene>
<organism evidence="3 4">
    <name type="scientific">Zasmidium cellare ATCC 36951</name>
    <dbReference type="NCBI Taxonomy" id="1080233"/>
    <lineage>
        <taxon>Eukaryota</taxon>
        <taxon>Fungi</taxon>
        <taxon>Dikarya</taxon>
        <taxon>Ascomycota</taxon>
        <taxon>Pezizomycotina</taxon>
        <taxon>Dothideomycetes</taxon>
        <taxon>Dothideomycetidae</taxon>
        <taxon>Mycosphaerellales</taxon>
        <taxon>Mycosphaerellaceae</taxon>
        <taxon>Zasmidium</taxon>
    </lineage>
</organism>
<evidence type="ECO:0000313" key="3">
    <source>
        <dbReference type="EMBL" id="KAF2161038.1"/>
    </source>
</evidence>
<evidence type="ECO:0000313" key="4">
    <source>
        <dbReference type="Proteomes" id="UP000799537"/>
    </source>
</evidence>
<dbReference type="RefSeq" id="XP_033661927.1">
    <property type="nucleotide sequence ID" value="XM_033814226.1"/>
</dbReference>
<proteinExistence type="predicted"/>
<keyword evidence="4" id="KW-1185">Reference proteome</keyword>
<evidence type="ECO:0000256" key="1">
    <source>
        <dbReference type="SAM" id="MobiDB-lite"/>
    </source>
</evidence>
<feature type="region of interest" description="Disordered" evidence="1">
    <location>
        <begin position="100"/>
        <end position="154"/>
    </location>
</feature>
<sequence length="206" mass="22941">MHRNPTASLCCRAKAIIEAIFYFTFVSAEKTLPWNHPQPDPTHNPPRRFAPGYSLEQVVQNPEPFIQDVLFWEGKFVQPGIGYNGANGLTYSGTLTNQPTGLALPNASRSHSSSAASRGIPPHHAPRTSPLNLPLRHTSPLPFKPLSSPRRSLQPPLQKLQPYLDFNRTYPSFEGFLSWSNNTHAKIAPTDDWVNRLPALDNGELV</sequence>
<dbReference type="GeneID" id="54567498"/>
<dbReference type="Proteomes" id="UP000799537">
    <property type="component" value="Unassembled WGS sequence"/>
</dbReference>
<dbReference type="EMBL" id="ML993622">
    <property type="protein sequence ID" value="KAF2161038.1"/>
    <property type="molecule type" value="Genomic_DNA"/>
</dbReference>
<dbReference type="Pfam" id="PF26157">
    <property type="entry name" value="SGL_GH162"/>
    <property type="match status" value="1"/>
</dbReference>
<dbReference type="InterPro" id="IPR058773">
    <property type="entry name" value="SGL_GH162"/>
</dbReference>
<evidence type="ECO:0000259" key="2">
    <source>
        <dbReference type="Pfam" id="PF26157"/>
    </source>
</evidence>
<reference evidence="3" key="1">
    <citation type="journal article" date="2020" name="Stud. Mycol.">
        <title>101 Dothideomycetes genomes: a test case for predicting lifestyles and emergence of pathogens.</title>
        <authorList>
            <person name="Haridas S."/>
            <person name="Albert R."/>
            <person name="Binder M."/>
            <person name="Bloem J."/>
            <person name="Labutti K."/>
            <person name="Salamov A."/>
            <person name="Andreopoulos B."/>
            <person name="Baker S."/>
            <person name="Barry K."/>
            <person name="Bills G."/>
            <person name="Bluhm B."/>
            <person name="Cannon C."/>
            <person name="Castanera R."/>
            <person name="Culley D."/>
            <person name="Daum C."/>
            <person name="Ezra D."/>
            <person name="Gonzalez J."/>
            <person name="Henrissat B."/>
            <person name="Kuo A."/>
            <person name="Liang C."/>
            <person name="Lipzen A."/>
            <person name="Lutzoni F."/>
            <person name="Magnuson J."/>
            <person name="Mondo S."/>
            <person name="Nolan M."/>
            <person name="Ohm R."/>
            <person name="Pangilinan J."/>
            <person name="Park H.-J."/>
            <person name="Ramirez L."/>
            <person name="Alfaro M."/>
            <person name="Sun H."/>
            <person name="Tritt A."/>
            <person name="Yoshinaga Y."/>
            <person name="Zwiers L.-H."/>
            <person name="Turgeon B."/>
            <person name="Goodwin S."/>
            <person name="Spatafora J."/>
            <person name="Crous P."/>
            <person name="Grigoriev I."/>
        </authorList>
    </citation>
    <scope>NUCLEOTIDE SEQUENCE</scope>
    <source>
        <strain evidence="3">ATCC 36951</strain>
    </source>
</reference>
<name>A0A6A6C423_ZASCE</name>
<dbReference type="OrthoDB" id="9981847at2759"/>
<feature type="compositionally biased region" description="Low complexity" evidence="1">
    <location>
        <begin position="145"/>
        <end position="154"/>
    </location>
</feature>
<dbReference type="AlphaFoldDB" id="A0A6A6C423"/>
<protein>
    <recommendedName>
        <fullName evidence="2">Endo-beta-1,2-glucanase SGL domain-containing protein</fullName>
    </recommendedName>
</protein>
<feature type="compositionally biased region" description="Low complexity" evidence="1">
    <location>
        <begin position="107"/>
        <end position="118"/>
    </location>
</feature>